<dbReference type="InterPro" id="IPR045870">
    <property type="entry name" value="TryX_NRX_thioredoxin_dom"/>
</dbReference>
<evidence type="ECO:0000313" key="10">
    <source>
        <dbReference type="Proteomes" id="UP001457282"/>
    </source>
</evidence>
<organism evidence="9 10">
    <name type="scientific">Rubus argutus</name>
    <name type="common">Southern blackberry</name>
    <dbReference type="NCBI Taxonomy" id="59490"/>
    <lineage>
        <taxon>Eukaryota</taxon>
        <taxon>Viridiplantae</taxon>
        <taxon>Streptophyta</taxon>
        <taxon>Embryophyta</taxon>
        <taxon>Tracheophyta</taxon>
        <taxon>Spermatophyta</taxon>
        <taxon>Magnoliopsida</taxon>
        <taxon>eudicotyledons</taxon>
        <taxon>Gunneridae</taxon>
        <taxon>Pentapetalae</taxon>
        <taxon>rosids</taxon>
        <taxon>fabids</taxon>
        <taxon>Rosales</taxon>
        <taxon>Rosaceae</taxon>
        <taxon>Rosoideae</taxon>
        <taxon>Rosoideae incertae sedis</taxon>
        <taxon>Rubus</taxon>
    </lineage>
</organism>
<keyword evidence="4" id="KW-0520">NAD</keyword>
<dbReference type="InterPro" id="IPR012336">
    <property type="entry name" value="Thioredoxin-like_fold"/>
</dbReference>
<dbReference type="InterPro" id="IPR017937">
    <property type="entry name" value="Thioredoxin_CS"/>
</dbReference>
<dbReference type="EMBL" id="JBEDUW010000004">
    <property type="protein sequence ID" value="KAK9935482.1"/>
    <property type="molecule type" value="Genomic_DNA"/>
</dbReference>
<dbReference type="CDD" id="cd03009">
    <property type="entry name" value="TryX_like_TryX_NRX"/>
    <property type="match status" value="2"/>
</dbReference>
<comment type="caution">
    <text evidence="9">The sequence shown here is derived from an EMBL/GenBank/DDBJ whole genome shotgun (WGS) entry which is preliminary data.</text>
</comment>
<dbReference type="InterPro" id="IPR046349">
    <property type="entry name" value="C1-like_sf"/>
</dbReference>
<dbReference type="InterPro" id="IPR013766">
    <property type="entry name" value="Thioredoxin_domain"/>
</dbReference>
<reference evidence="9 10" key="1">
    <citation type="journal article" date="2023" name="G3 (Bethesda)">
        <title>A chromosome-length genome assembly and annotation of blackberry (Rubus argutus, cv. 'Hillquist').</title>
        <authorList>
            <person name="Bruna T."/>
            <person name="Aryal R."/>
            <person name="Dudchenko O."/>
            <person name="Sargent D.J."/>
            <person name="Mead D."/>
            <person name="Buti M."/>
            <person name="Cavallini A."/>
            <person name="Hytonen T."/>
            <person name="Andres J."/>
            <person name="Pham M."/>
            <person name="Weisz D."/>
            <person name="Mascagni F."/>
            <person name="Usai G."/>
            <person name="Natali L."/>
            <person name="Bassil N."/>
            <person name="Fernandez G.E."/>
            <person name="Lomsadze A."/>
            <person name="Armour M."/>
            <person name="Olukolu B."/>
            <person name="Poorten T."/>
            <person name="Britton C."/>
            <person name="Davik J."/>
            <person name="Ashrafi H."/>
            <person name="Aiden E.L."/>
            <person name="Borodovsky M."/>
            <person name="Worthington M."/>
        </authorList>
    </citation>
    <scope>NUCLEOTIDE SEQUENCE [LARGE SCALE GENOMIC DNA]</scope>
    <source>
        <strain evidence="9">PI 553951</strain>
    </source>
</reference>
<feature type="domain" description="Thioredoxin" evidence="8">
    <location>
        <begin position="6"/>
        <end position="169"/>
    </location>
</feature>
<dbReference type="Gene3D" id="3.40.30.10">
    <property type="entry name" value="Glutaredoxin"/>
    <property type="match status" value="3"/>
</dbReference>
<dbReference type="GO" id="GO:0004791">
    <property type="term" value="F:thioredoxin-disulfide reductase (NADPH) activity"/>
    <property type="evidence" value="ECO:0007669"/>
    <property type="project" value="InterPro"/>
</dbReference>
<sequence>MAHGGDGDGVTHDLFTLLSSDDRDFLVRNNGDQVKISTLTGKILGLYFSGSWCGPCRRFTPKLVEVYQELASKGGFEVVFISSDRDEESFDGYLSEMPWLAIPFSDLETRKGLKDLFKVRGIPHLVVIDANGKVSTDQGTKVVTEYGVDGYPFTAEKINLLKEQEEATKKDQSLTSLLVSSSRDYLISGDGNKVSVSELEGKIVGLYFSLQIHKPCTDFTRTLLNFYKNLKEKGENFEIVLISLDYEEEHFKQGIAVPWLALPFKDKNCEKLARYFELQTVPTLVIIGQDGKTLHPNVTELIEEHGVEAYPFSAEKVAELAEIEKARLEAQTLESLLVAEDTDFVIETSGSKVPVSELVGKHILLYFSAHWCPPCRSFLPKLITAYHEIKAKDNAFEIIFISSDRDQSSFDDFFSSMPWLALPFGDPRKTLLQRKFKIQGIPAVVAISPSGKTITTTARKLIQAHGADAFPFTEEHVKHLEDQIEQEAKGWPEKVKSELHAEHELTRTRRHNYECDGCRESGSGWSFYCKECDFDLHPKCALKNNEATNKAKEGYVCDGDVCRKA</sequence>
<evidence type="ECO:0000256" key="4">
    <source>
        <dbReference type="ARBA" id="ARBA00023027"/>
    </source>
</evidence>
<keyword evidence="3" id="KW-0560">Oxidoreductase</keyword>
<dbReference type="SUPFAM" id="SSF52833">
    <property type="entry name" value="Thioredoxin-like"/>
    <property type="match status" value="3"/>
</dbReference>
<comment type="catalytic activity">
    <reaction evidence="6">
        <text>[protein]-dithiol + NAD(+) = [protein]-disulfide + NADH + H(+)</text>
        <dbReference type="Rhea" id="RHEA:18749"/>
        <dbReference type="Rhea" id="RHEA-COMP:10593"/>
        <dbReference type="Rhea" id="RHEA-COMP:10594"/>
        <dbReference type="ChEBI" id="CHEBI:15378"/>
        <dbReference type="ChEBI" id="CHEBI:29950"/>
        <dbReference type="ChEBI" id="CHEBI:50058"/>
        <dbReference type="ChEBI" id="CHEBI:57540"/>
        <dbReference type="ChEBI" id="CHEBI:57945"/>
        <dbReference type="EC" id="1.8.1.8"/>
    </reaction>
</comment>
<protein>
    <recommendedName>
        <fullName evidence="1">protein-disulfide reductase</fullName>
        <ecNumber evidence="1">1.8.1.8</ecNumber>
    </recommendedName>
</protein>
<dbReference type="Pfam" id="PF03107">
    <property type="entry name" value="C1_2"/>
    <property type="match status" value="1"/>
</dbReference>
<dbReference type="EC" id="1.8.1.8" evidence="1"/>
<dbReference type="PROSITE" id="PS51352">
    <property type="entry name" value="THIOREDOXIN_2"/>
    <property type="match status" value="2"/>
</dbReference>
<comment type="catalytic activity">
    <reaction evidence="7">
        <text>[protein]-dithiol + NADP(+) = [protein]-disulfide + NADPH + H(+)</text>
        <dbReference type="Rhea" id="RHEA:18753"/>
        <dbReference type="Rhea" id="RHEA-COMP:10593"/>
        <dbReference type="Rhea" id="RHEA-COMP:10594"/>
        <dbReference type="ChEBI" id="CHEBI:15378"/>
        <dbReference type="ChEBI" id="CHEBI:29950"/>
        <dbReference type="ChEBI" id="CHEBI:50058"/>
        <dbReference type="ChEBI" id="CHEBI:57783"/>
        <dbReference type="ChEBI" id="CHEBI:58349"/>
        <dbReference type="EC" id="1.8.1.8"/>
    </reaction>
</comment>
<dbReference type="InterPro" id="IPR004146">
    <property type="entry name" value="DC1"/>
</dbReference>
<feature type="domain" description="Thioredoxin" evidence="8">
    <location>
        <begin position="335"/>
        <end position="482"/>
    </location>
</feature>
<evidence type="ECO:0000313" key="9">
    <source>
        <dbReference type="EMBL" id="KAK9935482.1"/>
    </source>
</evidence>
<evidence type="ECO:0000256" key="3">
    <source>
        <dbReference type="ARBA" id="ARBA00023002"/>
    </source>
</evidence>
<keyword evidence="2" id="KW-0677">Repeat</keyword>
<evidence type="ECO:0000256" key="1">
    <source>
        <dbReference type="ARBA" id="ARBA00012612"/>
    </source>
</evidence>
<dbReference type="Proteomes" id="UP001457282">
    <property type="component" value="Unassembled WGS sequence"/>
</dbReference>
<dbReference type="Pfam" id="PF13905">
    <property type="entry name" value="Thioredoxin_8"/>
    <property type="match status" value="3"/>
</dbReference>
<evidence type="ECO:0000256" key="6">
    <source>
        <dbReference type="ARBA" id="ARBA00047388"/>
    </source>
</evidence>
<dbReference type="PANTHER" id="PTHR13871">
    <property type="entry name" value="THIOREDOXIN"/>
    <property type="match status" value="1"/>
</dbReference>
<dbReference type="InterPro" id="IPR052259">
    <property type="entry name" value="Nucleoredoxin-like"/>
</dbReference>
<gene>
    <name evidence="9" type="ORF">M0R45_022584</name>
</gene>
<accession>A0AAW1XG40</accession>
<dbReference type="PROSITE" id="PS00194">
    <property type="entry name" value="THIOREDOXIN_1"/>
    <property type="match status" value="1"/>
</dbReference>
<keyword evidence="10" id="KW-1185">Reference proteome</keyword>
<dbReference type="SUPFAM" id="SSF57889">
    <property type="entry name" value="Cysteine-rich domain"/>
    <property type="match status" value="1"/>
</dbReference>
<dbReference type="InterPro" id="IPR036249">
    <property type="entry name" value="Thioredoxin-like_sf"/>
</dbReference>
<evidence type="ECO:0000256" key="7">
    <source>
        <dbReference type="ARBA" id="ARBA00047804"/>
    </source>
</evidence>
<evidence type="ECO:0000259" key="8">
    <source>
        <dbReference type="PROSITE" id="PS51352"/>
    </source>
</evidence>
<proteinExistence type="inferred from homology"/>
<evidence type="ECO:0000256" key="2">
    <source>
        <dbReference type="ARBA" id="ARBA00022737"/>
    </source>
</evidence>
<evidence type="ECO:0000256" key="5">
    <source>
        <dbReference type="ARBA" id="ARBA00025782"/>
    </source>
</evidence>
<comment type="similarity">
    <text evidence="5">Belongs to the nucleoredoxin family.</text>
</comment>
<dbReference type="PANTHER" id="PTHR13871:SF96">
    <property type="entry name" value="THIOREDOXIN DOMAIN-CONTAINING PROTEIN"/>
    <property type="match status" value="1"/>
</dbReference>
<name>A0AAW1XG40_RUBAR</name>
<dbReference type="AlphaFoldDB" id="A0AAW1XG40"/>